<comment type="pathway">
    <text evidence="1 8">Amino-acid biosynthesis; L-arginine biosynthesis; N(2)-acetyl-L-ornithine from L-glutamate: step 1/4.</text>
</comment>
<keyword evidence="8" id="KW-0963">Cytoplasm</keyword>
<evidence type="ECO:0000256" key="3">
    <source>
        <dbReference type="ARBA" id="ARBA00022571"/>
    </source>
</evidence>
<protein>
    <recommendedName>
        <fullName evidence="8">Amino-acid acetyltransferase</fullName>
        <ecNumber evidence="8">2.3.1.1</ecNumber>
    </recommendedName>
    <alternativeName>
        <fullName evidence="8">N-acetylglutamate synthase</fullName>
        <shortName evidence="8">AGS</shortName>
        <shortName evidence="8">NAGS</shortName>
    </alternativeName>
</protein>
<feature type="domain" description="N-acetyltransferase" evidence="10">
    <location>
        <begin position="324"/>
        <end position="463"/>
    </location>
</feature>
<dbReference type="CDD" id="cd04301">
    <property type="entry name" value="NAT_SF"/>
    <property type="match status" value="1"/>
</dbReference>
<keyword evidence="6 8" id="KW-0012">Acyltransferase</keyword>
<keyword evidence="3 8" id="KW-0055">Arginine biosynthesis</keyword>
<dbReference type="PROSITE" id="PS51186">
    <property type="entry name" value="GNAT"/>
    <property type="match status" value="1"/>
</dbReference>
<evidence type="ECO:0000256" key="5">
    <source>
        <dbReference type="ARBA" id="ARBA00022679"/>
    </source>
</evidence>
<dbReference type="PANTHER" id="PTHR30602:SF12">
    <property type="entry name" value="AMINO-ACID ACETYLTRANSFERASE NAGS1, CHLOROPLASTIC-RELATED"/>
    <property type="match status" value="1"/>
</dbReference>
<dbReference type="AlphaFoldDB" id="A0A323V086"/>
<evidence type="ECO:0000256" key="8">
    <source>
        <dbReference type="HAMAP-Rule" id="MF_01105"/>
    </source>
</evidence>
<dbReference type="GO" id="GO:0006526">
    <property type="term" value="P:L-arginine biosynthetic process"/>
    <property type="evidence" value="ECO:0007669"/>
    <property type="project" value="UniProtKB-UniRule"/>
</dbReference>
<dbReference type="EC" id="2.3.1.1" evidence="8"/>
<gene>
    <name evidence="8" type="primary">argA</name>
    <name evidence="11" type="ORF">DNK49_09280</name>
</gene>
<dbReference type="InterPro" id="IPR033719">
    <property type="entry name" value="NAGS_kin"/>
</dbReference>
<dbReference type="UniPathway" id="UPA00068">
    <property type="reaction ID" value="UER00106"/>
</dbReference>
<dbReference type="GO" id="GO:0005737">
    <property type="term" value="C:cytoplasm"/>
    <property type="evidence" value="ECO:0007669"/>
    <property type="project" value="UniProtKB-SubCell"/>
</dbReference>
<evidence type="ECO:0000256" key="4">
    <source>
        <dbReference type="ARBA" id="ARBA00022605"/>
    </source>
</evidence>
<dbReference type="Gene3D" id="3.40.630.30">
    <property type="match status" value="1"/>
</dbReference>
<evidence type="ECO:0000256" key="9">
    <source>
        <dbReference type="SAM" id="MobiDB-lite"/>
    </source>
</evidence>
<dbReference type="InterPro" id="IPR010167">
    <property type="entry name" value="NH2A_AcTrfase"/>
</dbReference>
<reference evidence="11 12" key="1">
    <citation type="submission" date="2018-06" db="EMBL/GenBank/DDBJ databases">
        <title>Azoarcus communis strain SWub3 genome.</title>
        <authorList>
            <person name="Zorraquino Salvo V."/>
            <person name="Toubiana D."/>
            <person name="Blumwald E."/>
        </authorList>
    </citation>
    <scope>NUCLEOTIDE SEQUENCE [LARGE SCALE GENOMIC DNA]</scope>
    <source>
        <strain evidence="11 12">SWub3</strain>
    </source>
</reference>
<comment type="caution">
    <text evidence="11">The sequence shown here is derived from an EMBL/GenBank/DDBJ whole genome shotgun (WGS) entry which is preliminary data.</text>
</comment>
<name>A0A323V086_9RHOO</name>
<dbReference type="SUPFAM" id="SSF53633">
    <property type="entry name" value="Carbamate kinase-like"/>
    <property type="match status" value="1"/>
</dbReference>
<keyword evidence="4 8" id="KW-0028">Amino-acid biosynthesis</keyword>
<dbReference type="HAMAP" id="MF_01105">
    <property type="entry name" value="N_acetyl_glu_synth"/>
    <property type="match status" value="1"/>
</dbReference>
<comment type="catalytic activity">
    <reaction evidence="7 8">
        <text>L-glutamate + acetyl-CoA = N-acetyl-L-glutamate + CoA + H(+)</text>
        <dbReference type="Rhea" id="RHEA:24292"/>
        <dbReference type="ChEBI" id="CHEBI:15378"/>
        <dbReference type="ChEBI" id="CHEBI:29985"/>
        <dbReference type="ChEBI" id="CHEBI:44337"/>
        <dbReference type="ChEBI" id="CHEBI:57287"/>
        <dbReference type="ChEBI" id="CHEBI:57288"/>
        <dbReference type="EC" id="2.3.1.1"/>
    </reaction>
</comment>
<organism evidence="11 12">
    <name type="scientific">Parazoarcus communis SWub3 = DSM 12120</name>
    <dbReference type="NCBI Taxonomy" id="1121029"/>
    <lineage>
        <taxon>Bacteria</taxon>
        <taxon>Pseudomonadati</taxon>
        <taxon>Pseudomonadota</taxon>
        <taxon>Betaproteobacteria</taxon>
        <taxon>Rhodocyclales</taxon>
        <taxon>Zoogloeaceae</taxon>
        <taxon>Parazoarcus</taxon>
    </lineage>
</organism>
<keyword evidence="12" id="KW-1185">Reference proteome</keyword>
<dbReference type="InterPro" id="IPR001048">
    <property type="entry name" value="Asp/Glu/Uridylate_kinase"/>
</dbReference>
<dbReference type="GO" id="GO:0004042">
    <property type="term" value="F:L-glutamate N-acetyltransferase activity"/>
    <property type="evidence" value="ECO:0007669"/>
    <property type="project" value="UniProtKB-UniRule"/>
</dbReference>
<evidence type="ECO:0000259" key="10">
    <source>
        <dbReference type="PROSITE" id="PS51186"/>
    </source>
</evidence>
<dbReference type="Pfam" id="PF00583">
    <property type="entry name" value="Acetyltransf_1"/>
    <property type="match status" value="1"/>
</dbReference>
<dbReference type="Gene3D" id="3.40.1160.10">
    <property type="entry name" value="Acetylglutamate kinase-like"/>
    <property type="match status" value="1"/>
</dbReference>
<dbReference type="Proteomes" id="UP000248259">
    <property type="component" value="Unassembled WGS sequence"/>
</dbReference>
<sequence>MLHRTSGDPLTAEPSNSSSPIASPEPEPPVVTAFDSTTQFVAWVRGAAPYIHAFRGKTFVVGFGGEVAGGELAQSLAYDCNLLAALGIRLVLVHGARPQIDAEMARRGLEPRFHNGLRVTDPATLECVKAAMAVTRFEVEALLSQGLPNTPMAGSYMRVTGGNFITARPVGVVDGVDYQFTGAVRKIIAEEINADLDQQNVVLITPLGVSPAGEIFNLCMEDVAEAVAVALKAEKLIYLCDAPGLLDADGRLIESVTADEAQRQLDACEGLTEDLHLYLPCAIRAVRKGVARCHLIDRDKDGGLLLEFFTHSGVGTVVARDALFRLREANIDDVAALVSLISPMEADGTLVRRGRELLEQEIERFTVVEYDGMLVGCAALYPFGEENVAELACLAVVPEYRRAGLGDQLLRRIERRARMQRLERLFVLTTRTAHWFRERGFSEAGPDALPQRKRDLYNLQRRSKVFIKSL</sequence>
<evidence type="ECO:0000313" key="12">
    <source>
        <dbReference type="Proteomes" id="UP000248259"/>
    </source>
</evidence>
<dbReference type="PANTHER" id="PTHR30602">
    <property type="entry name" value="AMINO-ACID ACETYLTRANSFERASE"/>
    <property type="match status" value="1"/>
</dbReference>
<proteinExistence type="inferred from homology"/>
<accession>A0A323V086</accession>
<comment type="similarity">
    <text evidence="2 8">Belongs to the acetyltransferase family. ArgA subfamily.</text>
</comment>
<feature type="compositionally biased region" description="Low complexity" evidence="9">
    <location>
        <begin position="13"/>
        <end position="22"/>
    </location>
</feature>
<dbReference type="InterPro" id="IPR000182">
    <property type="entry name" value="GNAT_dom"/>
</dbReference>
<dbReference type="NCBIfam" id="NF003641">
    <property type="entry name" value="PRK05279.1"/>
    <property type="match status" value="1"/>
</dbReference>
<comment type="miscellaneous">
    <text evidence="8">In bacteria which possess the bifunctional enzyme ornithine acetyltransferase/N-acetylglutamate synthase (ArgJ), ArgA fulfills an anaplerotic role.</text>
</comment>
<dbReference type="CDD" id="cd04237">
    <property type="entry name" value="AAK_NAGS-ABP"/>
    <property type="match status" value="1"/>
</dbReference>
<comment type="subcellular location">
    <subcellularLocation>
        <location evidence="8">Cytoplasm</location>
    </subcellularLocation>
</comment>
<dbReference type="InterPro" id="IPR036393">
    <property type="entry name" value="AceGlu_kinase-like_sf"/>
</dbReference>
<evidence type="ECO:0000313" key="11">
    <source>
        <dbReference type="EMBL" id="PZA16836.1"/>
    </source>
</evidence>
<dbReference type="InterPro" id="IPR016181">
    <property type="entry name" value="Acyl_CoA_acyltransferase"/>
</dbReference>
<evidence type="ECO:0000256" key="6">
    <source>
        <dbReference type="ARBA" id="ARBA00023315"/>
    </source>
</evidence>
<evidence type="ECO:0000256" key="7">
    <source>
        <dbReference type="ARBA" id="ARBA00048372"/>
    </source>
</evidence>
<evidence type="ECO:0000256" key="1">
    <source>
        <dbReference type="ARBA" id="ARBA00004925"/>
    </source>
</evidence>
<dbReference type="EMBL" id="QKOE01000005">
    <property type="protein sequence ID" value="PZA16836.1"/>
    <property type="molecule type" value="Genomic_DNA"/>
</dbReference>
<feature type="region of interest" description="Disordered" evidence="9">
    <location>
        <begin position="1"/>
        <end position="29"/>
    </location>
</feature>
<dbReference type="NCBIfam" id="TIGR01890">
    <property type="entry name" value="N-Ac-Glu-synth"/>
    <property type="match status" value="1"/>
</dbReference>
<dbReference type="OrthoDB" id="9802238at2"/>
<dbReference type="PIRSF" id="PIRSF000423">
    <property type="entry name" value="ArgA"/>
    <property type="match status" value="1"/>
</dbReference>
<dbReference type="Pfam" id="PF00696">
    <property type="entry name" value="AA_kinase"/>
    <property type="match status" value="1"/>
</dbReference>
<dbReference type="SUPFAM" id="SSF55729">
    <property type="entry name" value="Acyl-CoA N-acyltransferases (Nat)"/>
    <property type="match status" value="1"/>
</dbReference>
<keyword evidence="5 8" id="KW-0808">Transferase</keyword>
<evidence type="ECO:0000256" key="2">
    <source>
        <dbReference type="ARBA" id="ARBA00009145"/>
    </source>
</evidence>